<dbReference type="EMBL" id="JARRAF010000031">
    <property type="protein sequence ID" value="MDK2126110.1"/>
    <property type="molecule type" value="Genomic_DNA"/>
</dbReference>
<comment type="similarity">
    <text evidence="2">Belongs to the PpiC/parvulin rotamase family.</text>
</comment>
<feature type="domain" description="PpiC" evidence="7">
    <location>
        <begin position="298"/>
        <end position="392"/>
    </location>
</feature>
<evidence type="ECO:0000259" key="7">
    <source>
        <dbReference type="PROSITE" id="PS50198"/>
    </source>
</evidence>
<gene>
    <name evidence="8" type="ORF">PZA18_18870</name>
</gene>
<comment type="caution">
    <text evidence="8">The sequence shown here is derived from an EMBL/GenBank/DDBJ whole genome shotgun (WGS) entry which is preliminary data.</text>
</comment>
<reference evidence="8" key="1">
    <citation type="submission" date="2023-03" db="EMBL/GenBank/DDBJ databases">
        <title>Chitinimonas shenzhenensis gen. nov., sp. nov., a novel member of family Burkholderiaceae isolated from activated sludge collected in Shen Zhen, China.</title>
        <authorList>
            <person name="Wang X."/>
        </authorList>
    </citation>
    <scope>NUCLEOTIDE SEQUENCE</scope>
    <source>
        <strain evidence="8">DQS-5</strain>
    </source>
</reference>
<dbReference type="PROSITE" id="PS50198">
    <property type="entry name" value="PPIC_PPIASE_2"/>
    <property type="match status" value="1"/>
</dbReference>
<dbReference type="InterPro" id="IPR027304">
    <property type="entry name" value="Trigger_fact/SurA_dom_sf"/>
</dbReference>
<dbReference type="RefSeq" id="WP_284102425.1">
    <property type="nucleotide sequence ID" value="NZ_JARRAF010000031.1"/>
</dbReference>
<comment type="catalytic activity">
    <reaction evidence="1">
        <text>[protein]-peptidylproline (omega=180) = [protein]-peptidylproline (omega=0)</text>
        <dbReference type="Rhea" id="RHEA:16237"/>
        <dbReference type="Rhea" id="RHEA-COMP:10747"/>
        <dbReference type="Rhea" id="RHEA-COMP:10748"/>
        <dbReference type="ChEBI" id="CHEBI:83833"/>
        <dbReference type="ChEBI" id="CHEBI:83834"/>
        <dbReference type="EC" id="5.2.1.8"/>
    </reaction>
</comment>
<evidence type="ECO:0000313" key="8">
    <source>
        <dbReference type="EMBL" id="MDK2126110.1"/>
    </source>
</evidence>
<keyword evidence="4 5" id="KW-0697">Rotamase</keyword>
<organism evidence="8 9">
    <name type="scientific">Parachitinimonas caeni</name>
    <dbReference type="NCBI Taxonomy" id="3031301"/>
    <lineage>
        <taxon>Bacteria</taxon>
        <taxon>Pseudomonadati</taxon>
        <taxon>Pseudomonadota</taxon>
        <taxon>Betaproteobacteria</taxon>
        <taxon>Neisseriales</taxon>
        <taxon>Chitinibacteraceae</taxon>
        <taxon>Parachitinimonas</taxon>
    </lineage>
</organism>
<dbReference type="InterPro" id="IPR046357">
    <property type="entry name" value="PPIase_dom_sf"/>
</dbReference>
<name>A0ABT7E1B5_9NEIS</name>
<keyword evidence="5 8" id="KW-0413">Isomerase</keyword>
<evidence type="ECO:0000313" key="9">
    <source>
        <dbReference type="Proteomes" id="UP001172778"/>
    </source>
</evidence>
<keyword evidence="6" id="KW-0732">Signal</keyword>
<evidence type="ECO:0000256" key="5">
    <source>
        <dbReference type="PROSITE-ProRule" id="PRU00278"/>
    </source>
</evidence>
<dbReference type="Gene3D" id="3.10.50.40">
    <property type="match status" value="1"/>
</dbReference>
<proteinExistence type="inferred from homology"/>
<feature type="signal peptide" evidence="6">
    <location>
        <begin position="1"/>
        <end position="20"/>
    </location>
</feature>
<dbReference type="SUPFAM" id="SSF109998">
    <property type="entry name" value="Triger factor/SurA peptide-binding domain-like"/>
    <property type="match status" value="1"/>
</dbReference>
<dbReference type="GO" id="GO:0016853">
    <property type="term" value="F:isomerase activity"/>
    <property type="evidence" value="ECO:0007669"/>
    <property type="project" value="UniProtKB-KW"/>
</dbReference>
<evidence type="ECO:0000256" key="2">
    <source>
        <dbReference type="ARBA" id="ARBA00007656"/>
    </source>
</evidence>
<dbReference type="PANTHER" id="PTHR47245">
    <property type="entry name" value="PEPTIDYLPROLYL ISOMERASE"/>
    <property type="match status" value="1"/>
</dbReference>
<dbReference type="Pfam" id="PF13145">
    <property type="entry name" value="Rotamase_2"/>
    <property type="match status" value="1"/>
</dbReference>
<evidence type="ECO:0000256" key="4">
    <source>
        <dbReference type="ARBA" id="ARBA00023110"/>
    </source>
</evidence>
<evidence type="ECO:0000256" key="6">
    <source>
        <dbReference type="SAM" id="SignalP"/>
    </source>
</evidence>
<keyword evidence="9" id="KW-1185">Reference proteome</keyword>
<dbReference type="InterPro" id="IPR050245">
    <property type="entry name" value="PrsA_foldase"/>
</dbReference>
<feature type="chain" id="PRO_5046981179" description="peptidylprolyl isomerase" evidence="6">
    <location>
        <begin position="21"/>
        <end position="449"/>
    </location>
</feature>
<sequence>MRRPLIVAAVSLLAAVGGQAAVRYDLAANGVVATIDGEPMSAASLGVLHKIAARRDIRTPLSKVLASVIDNRLLGDYARQNFRADQLYPSTHVGFPFDVQIEDQLVATLRRVYGREIETALAAEPTGSLTGTITRPFSLKREILAGIVQSPGGLQLSDQLSQAQEQQARATELLRYRFGDEKEASLSLWDVYRRLNVQARQAVRGLDLAQLEQFTREALSARYVQYWVRQNSGLSPSDLRQLRRYIEDRSRRGEYLRLVGLEADMHYDSAHIKQLAAEVTPAEIRAYYDANKPEFRRIEKVRARHLHVADETTAQKLYEALNAGADFGGLAKQHSLASDRDTGGDLGWITHREGLNWLEQTAYALPQGLGKPIRRPQLPGMADGWEIVLVEEKVEGYQAPESESVRYVASQAIARKKALGQFKTLREQLYKTADIRLNPTYISGKLDTP</sequence>
<dbReference type="Proteomes" id="UP001172778">
    <property type="component" value="Unassembled WGS sequence"/>
</dbReference>
<evidence type="ECO:0000256" key="1">
    <source>
        <dbReference type="ARBA" id="ARBA00000971"/>
    </source>
</evidence>
<protein>
    <recommendedName>
        <fullName evidence="3">peptidylprolyl isomerase</fullName>
        <ecNumber evidence="3">5.2.1.8</ecNumber>
    </recommendedName>
</protein>
<accession>A0ABT7E1B5</accession>
<dbReference type="EC" id="5.2.1.8" evidence="3"/>
<evidence type="ECO:0000256" key="3">
    <source>
        <dbReference type="ARBA" id="ARBA00013194"/>
    </source>
</evidence>
<dbReference type="SUPFAM" id="SSF54534">
    <property type="entry name" value="FKBP-like"/>
    <property type="match status" value="1"/>
</dbReference>
<dbReference type="PANTHER" id="PTHR47245:SF2">
    <property type="entry name" value="PEPTIDYL-PROLYL CIS-TRANS ISOMERASE HP_0175-RELATED"/>
    <property type="match status" value="1"/>
</dbReference>
<dbReference type="InterPro" id="IPR000297">
    <property type="entry name" value="PPIase_PpiC"/>
</dbReference>